<sequence length="560" mass="63976">MGTEDPTEWSKATHGIAYGNALCQFSPIHIHQLPPELLTKIFIDLRRIWVNNHPQDTRHIPAPWVIVMEVYRRWRDIAHESPLLWSYIPASYSRCILEKCLDLSKSAPLVVHLAERMTSSQVYLLLKEAAPRLRCLKVVLSDDEDSLPGFRSLLSSPAPLLGSLSIELWMYGKERMPDWMEGLFAGNTPRLRHLSLQGRQVRAPFLKNLTILEIMHPYPKLNGTVLLSALHHLPDLISLRMVQTLQRPEDHIRTPAYSYTPIPEIAGVVVMSSLKLLSIYGGCYIKDLDFLSHLSYPSTTTLLFSSASPVHHRSPIAAITDFLKINASTRQDFGAFTPTKIEFMLFYRRLKLNLMDNHKTLCALKLGKYSHRLDVSCTPDLDRLLPYLSFPTITHFSMGCYTTPSAWPVISSHFPGLKHLAVESMHKSEVATIFKARIEDSRTEPSRTPIFPNIRTLHIKNGFLDDDCKEKLVQALRDRKKASCGLEKIGVDECDQIDDEFVTSLGLVEGLSVIRCVCDHRDPEDDRYVQYADENDQGEIFRSDVDERYYVHSYMKDDDM</sequence>
<evidence type="ECO:0000313" key="1">
    <source>
        <dbReference type="EMBL" id="TFK67932.1"/>
    </source>
</evidence>
<organism evidence="1 2">
    <name type="scientific">Pluteus cervinus</name>
    <dbReference type="NCBI Taxonomy" id="181527"/>
    <lineage>
        <taxon>Eukaryota</taxon>
        <taxon>Fungi</taxon>
        <taxon>Dikarya</taxon>
        <taxon>Basidiomycota</taxon>
        <taxon>Agaricomycotina</taxon>
        <taxon>Agaricomycetes</taxon>
        <taxon>Agaricomycetidae</taxon>
        <taxon>Agaricales</taxon>
        <taxon>Pluteineae</taxon>
        <taxon>Pluteaceae</taxon>
        <taxon>Pluteus</taxon>
    </lineage>
</organism>
<accession>A0ACD3AQM2</accession>
<proteinExistence type="predicted"/>
<name>A0ACD3AQM2_9AGAR</name>
<dbReference type="Proteomes" id="UP000308600">
    <property type="component" value="Unassembled WGS sequence"/>
</dbReference>
<keyword evidence="2" id="KW-1185">Reference proteome</keyword>
<protein>
    <submittedName>
        <fullName evidence="1">Uncharacterized protein</fullName>
    </submittedName>
</protein>
<dbReference type="EMBL" id="ML208363">
    <property type="protein sequence ID" value="TFK67932.1"/>
    <property type="molecule type" value="Genomic_DNA"/>
</dbReference>
<reference evidence="1 2" key="1">
    <citation type="journal article" date="2019" name="Nat. Ecol. Evol.">
        <title>Megaphylogeny resolves global patterns of mushroom evolution.</title>
        <authorList>
            <person name="Varga T."/>
            <person name="Krizsan K."/>
            <person name="Foldi C."/>
            <person name="Dima B."/>
            <person name="Sanchez-Garcia M."/>
            <person name="Sanchez-Ramirez S."/>
            <person name="Szollosi G.J."/>
            <person name="Szarkandi J.G."/>
            <person name="Papp V."/>
            <person name="Albert L."/>
            <person name="Andreopoulos W."/>
            <person name="Angelini C."/>
            <person name="Antonin V."/>
            <person name="Barry K.W."/>
            <person name="Bougher N.L."/>
            <person name="Buchanan P."/>
            <person name="Buyck B."/>
            <person name="Bense V."/>
            <person name="Catcheside P."/>
            <person name="Chovatia M."/>
            <person name="Cooper J."/>
            <person name="Damon W."/>
            <person name="Desjardin D."/>
            <person name="Finy P."/>
            <person name="Geml J."/>
            <person name="Haridas S."/>
            <person name="Hughes K."/>
            <person name="Justo A."/>
            <person name="Karasinski D."/>
            <person name="Kautmanova I."/>
            <person name="Kiss B."/>
            <person name="Kocsube S."/>
            <person name="Kotiranta H."/>
            <person name="LaButti K.M."/>
            <person name="Lechner B.E."/>
            <person name="Liimatainen K."/>
            <person name="Lipzen A."/>
            <person name="Lukacs Z."/>
            <person name="Mihaltcheva S."/>
            <person name="Morgado L.N."/>
            <person name="Niskanen T."/>
            <person name="Noordeloos M.E."/>
            <person name="Ohm R.A."/>
            <person name="Ortiz-Santana B."/>
            <person name="Ovrebo C."/>
            <person name="Racz N."/>
            <person name="Riley R."/>
            <person name="Savchenko A."/>
            <person name="Shiryaev A."/>
            <person name="Soop K."/>
            <person name="Spirin V."/>
            <person name="Szebenyi C."/>
            <person name="Tomsovsky M."/>
            <person name="Tulloss R.E."/>
            <person name="Uehling J."/>
            <person name="Grigoriev I.V."/>
            <person name="Vagvolgyi C."/>
            <person name="Papp T."/>
            <person name="Martin F.M."/>
            <person name="Miettinen O."/>
            <person name="Hibbett D.S."/>
            <person name="Nagy L.G."/>
        </authorList>
    </citation>
    <scope>NUCLEOTIDE SEQUENCE [LARGE SCALE GENOMIC DNA]</scope>
    <source>
        <strain evidence="1 2">NL-1719</strain>
    </source>
</reference>
<evidence type="ECO:0000313" key="2">
    <source>
        <dbReference type="Proteomes" id="UP000308600"/>
    </source>
</evidence>
<gene>
    <name evidence="1" type="ORF">BDN72DRAFT_68156</name>
</gene>